<keyword evidence="1" id="KW-1133">Transmembrane helix</keyword>
<evidence type="ECO:0000256" key="1">
    <source>
        <dbReference type="SAM" id="Phobius"/>
    </source>
</evidence>
<keyword evidence="1" id="KW-0812">Transmembrane</keyword>
<evidence type="ECO:0000313" key="4">
    <source>
        <dbReference type="Proteomes" id="UP000270927"/>
    </source>
</evidence>
<evidence type="ECO:0000313" key="2">
    <source>
        <dbReference type="EMBL" id="ROT47819.1"/>
    </source>
</evidence>
<dbReference type="EMBL" id="RARA01000009">
    <property type="protein sequence ID" value="ROT47821.1"/>
    <property type="molecule type" value="Genomic_DNA"/>
</dbReference>
<proteinExistence type="predicted"/>
<dbReference type="Proteomes" id="UP000270927">
    <property type="component" value="Unassembled WGS sequence"/>
</dbReference>
<organism evidence="2 4">
    <name type="scientific">Candidatus Cardinium hertigii</name>
    <dbReference type="NCBI Taxonomy" id="247481"/>
    <lineage>
        <taxon>Bacteria</taxon>
        <taxon>Pseudomonadati</taxon>
        <taxon>Bacteroidota</taxon>
        <taxon>Cytophagia</taxon>
        <taxon>Cytophagales</taxon>
        <taxon>Amoebophilaceae</taxon>
        <taxon>Candidatus Cardinium</taxon>
    </lineage>
</organism>
<keyword evidence="1" id="KW-0472">Membrane</keyword>
<evidence type="ECO:0000313" key="3">
    <source>
        <dbReference type="EMBL" id="ROT47821.1"/>
    </source>
</evidence>
<accession>A0A3N2QDT0</accession>
<gene>
    <name evidence="2" type="ORF">EDM02_00240</name>
    <name evidence="3" type="ORF">EDM02_00250</name>
</gene>
<comment type="caution">
    <text evidence="2">The sequence shown here is derived from an EMBL/GenBank/DDBJ whole genome shotgun (WGS) entry which is preliminary data.</text>
</comment>
<name>A0A3N2QDT0_9BACT</name>
<protein>
    <submittedName>
        <fullName evidence="2">Uncharacterized protein</fullName>
    </submittedName>
</protein>
<dbReference type="AlphaFoldDB" id="A0A3N2QDT0"/>
<keyword evidence="4" id="KW-1185">Reference proteome</keyword>
<feature type="transmembrane region" description="Helical" evidence="1">
    <location>
        <begin position="17"/>
        <end position="36"/>
    </location>
</feature>
<feature type="transmembrane region" description="Helical" evidence="1">
    <location>
        <begin position="57"/>
        <end position="81"/>
    </location>
</feature>
<sequence length="99" mass="11924">MVENNNKIGFHYAGSKGWLLFWVIIFFRVALILFFLNGRFVKGEKTYYIRYNGSQCWLIFWFVAHYPVAFLLLFLNGVTFWSTQNRDNLYTNKENLYTN</sequence>
<dbReference type="EMBL" id="RARA01000009">
    <property type="protein sequence ID" value="ROT47819.1"/>
    <property type="molecule type" value="Genomic_DNA"/>
</dbReference>
<reference evidence="2 4" key="1">
    <citation type="submission" date="2018-09" db="EMBL/GenBank/DDBJ databases">
        <title>Comparative Genomics of Wolbachia-Cardinium Dual Endosymbiosis in a Plant-Parasitic Nematode.</title>
        <authorList>
            <person name="Brown A.M.V."/>
            <person name="Wasala S.K."/>
            <person name="Howe D.K."/>
            <person name="Peetz A.B."/>
            <person name="Zasada I.A."/>
            <person name="Denver D.R."/>
        </authorList>
    </citation>
    <scope>NUCLEOTIDE SEQUENCE [LARGE SCALE GENOMIC DNA]</scope>
    <source>
        <strain evidence="2 4">Pp_1</strain>
    </source>
</reference>